<name>A0A844B4X8_9BURK</name>
<organism evidence="2 3">
    <name type="scientific">Caenimonas koreensis DSM 17982</name>
    <dbReference type="NCBI Taxonomy" id="1121255"/>
    <lineage>
        <taxon>Bacteria</taxon>
        <taxon>Pseudomonadati</taxon>
        <taxon>Pseudomonadota</taxon>
        <taxon>Betaproteobacteria</taxon>
        <taxon>Burkholderiales</taxon>
        <taxon>Comamonadaceae</taxon>
        <taxon>Caenimonas</taxon>
    </lineage>
</organism>
<dbReference type="RefSeq" id="WP_153583671.1">
    <property type="nucleotide sequence ID" value="NZ_WJBU01000002.1"/>
</dbReference>
<reference evidence="2 3" key="1">
    <citation type="submission" date="2019-11" db="EMBL/GenBank/DDBJ databases">
        <title>Caenimonas koreensis gen. nov., sp. nov., isolated from activated sludge.</title>
        <authorList>
            <person name="Seung H.R."/>
        </authorList>
    </citation>
    <scope>NUCLEOTIDE SEQUENCE [LARGE SCALE GENOMIC DNA]</scope>
    <source>
        <strain evidence="2 3">EMB320</strain>
    </source>
</reference>
<sequence length="183" mass="20535">MTHHFSRRRMLVAASALSVAAISGCASPEISDYAAERPALDLQTYFNGTIDAWGMFTDRSGKVVKRFTVVLDCKWQGNTGTLDEDFTYSDGTKQRRVWTITKLADGRYSGRADDVVGEAQGQARGNALRWNYTLALPVDGKVWNVQMDDWMYLMSDRVLLNKTVMTKFGITLGEVTLSFTRRS</sequence>
<dbReference type="EMBL" id="WJBU01000002">
    <property type="protein sequence ID" value="MRD46346.1"/>
    <property type="molecule type" value="Genomic_DNA"/>
</dbReference>
<dbReference type="PROSITE" id="PS51318">
    <property type="entry name" value="TAT"/>
    <property type="match status" value="1"/>
</dbReference>
<dbReference type="InterPro" id="IPR024409">
    <property type="entry name" value="DUF3833"/>
</dbReference>
<feature type="signal peptide" evidence="1">
    <location>
        <begin position="1"/>
        <end position="26"/>
    </location>
</feature>
<gene>
    <name evidence="2" type="ORF">GHT07_03595</name>
</gene>
<dbReference type="AlphaFoldDB" id="A0A844B4X8"/>
<comment type="caution">
    <text evidence="2">The sequence shown here is derived from an EMBL/GenBank/DDBJ whole genome shotgun (WGS) entry which is preliminary data.</text>
</comment>
<dbReference type="InterPro" id="IPR006311">
    <property type="entry name" value="TAT_signal"/>
</dbReference>
<dbReference type="OrthoDB" id="5296954at2"/>
<feature type="chain" id="PRO_5032723832" evidence="1">
    <location>
        <begin position="27"/>
        <end position="183"/>
    </location>
</feature>
<keyword evidence="3" id="KW-1185">Reference proteome</keyword>
<accession>A0A844B4X8</accession>
<proteinExistence type="predicted"/>
<evidence type="ECO:0000313" key="3">
    <source>
        <dbReference type="Proteomes" id="UP000487350"/>
    </source>
</evidence>
<evidence type="ECO:0000313" key="2">
    <source>
        <dbReference type="EMBL" id="MRD46346.1"/>
    </source>
</evidence>
<dbReference type="Pfam" id="PF12915">
    <property type="entry name" value="DUF3833"/>
    <property type="match status" value="1"/>
</dbReference>
<dbReference type="PROSITE" id="PS51257">
    <property type="entry name" value="PROKAR_LIPOPROTEIN"/>
    <property type="match status" value="1"/>
</dbReference>
<evidence type="ECO:0000256" key="1">
    <source>
        <dbReference type="SAM" id="SignalP"/>
    </source>
</evidence>
<protein>
    <submittedName>
        <fullName evidence="2">DUF3833 family protein</fullName>
    </submittedName>
</protein>
<keyword evidence="1" id="KW-0732">Signal</keyword>
<dbReference type="Proteomes" id="UP000487350">
    <property type="component" value="Unassembled WGS sequence"/>
</dbReference>